<sequence>MVGLPGPSDDQYRKFSRKGKLTYWCAVALVFSAITTLWIVKILNS</sequence>
<organism evidence="2 3">
    <name type="scientific">Paraburkholderia phenoliruptrix</name>
    <dbReference type="NCBI Taxonomy" id="252970"/>
    <lineage>
        <taxon>Bacteria</taxon>
        <taxon>Pseudomonadati</taxon>
        <taxon>Pseudomonadota</taxon>
        <taxon>Betaproteobacteria</taxon>
        <taxon>Burkholderiales</taxon>
        <taxon>Burkholderiaceae</taxon>
        <taxon>Paraburkholderia</taxon>
    </lineage>
</organism>
<feature type="transmembrane region" description="Helical" evidence="1">
    <location>
        <begin position="21"/>
        <end position="40"/>
    </location>
</feature>
<proteinExistence type="predicted"/>
<dbReference type="EMBL" id="CADILN010000002">
    <property type="protein sequence ID" value="CAB4048460.1"/>
    <property type="molecule type" value="Genomic_DNA"/>
</dbReference>
<gene>
    <name evidence="2" type="ORF">LMG9964_02099</name>
</gene>
<name>A0A6J5K3W9_9BURK</name>
<accession>A0A6J5K3W9</accession>
<protein>
    <submittedName>
        <fullName evidence="2">Uncharacterized protein</fullName>
    </submittedName>
</protein>
<evidence type="ECO:0000256" key="1">
    <source>
        <dbReference type="SAM" id="Phobius"/>
    </source>
</evidence>
<reference evidence="2 3" key="1">
    <citation type="submission" date="2020-04" db="EMBL/GenBank/DDBJ databases">
        <authorList>
            <person name="De Canck E."/>
        </authorList>
    </citation>
    <scope>NUCLEOTIDE SEQUENCE [LARGE SCALE GENOMIC DNA]</scope>
    <source>
        <strain evidence="2 3">LMG 9964</strain>
    </source>
</reference>
<dbReference type="Proteomes" id="UP000494102">
    <property type="component" value="Unassembled WGS sequence"/>
</dbReference>
<evidence type="ECO:0000313" key="2">
    <source>
        <dbReference type="EMBL" id="CAB4048460.1"/>
    </source>
</evidence>
<keyword evidence="1" id="KW-0812">Transmembrane</keyword>
<keyword evidence="1" id="KW-1133">Transmembrane helix</keyword>
<keyword evidence="1" id="KW-0472">Membrane</keyword>
<dbReference type="AlphaFoldDB" id="A0A6J5K3W9"/>
<evidence type="ECO:0000313" key="3">
    <source>
        <dbReference type="Proteomes" id="UP000494102"/>
    </source>
</evidence>